<proteinExistence type="predicted"/>
<dbReference type="Gene3D" id="1.10.150.130">
    <property type="match status" value="1"/>
</dbReference>
<reference evidence="5" key="1">
    <citation type="submission" date="2022-05" db="EMBL/GenBank/DDBJ databases">
        <title>Halomonas geminus sp. nov. and Halomonas llamarensis sp. nov. isolated from high-altitude salars of the Atacama Desert.</title>
        <authorList>
            <person name="Hintersatz C."/>
            <person name="Rojas L.A."/>
            <person name="Wei T.-S."/>
            <person name="Kutschke S."/>
            <person name="Lehmann F."/>
            <person name="Jain R."/>
            <person name="Pollmann K."/>
        </authorList>
    </citation>
    <scope>NUCLEOTIDE SEQUENCE</scope>
    <source>
        <strain evidence="5">ATCH28</strain>
    </source>
</reference>
<feature type="domain" description="Core-binding (CB)" evidence="4">
    <location>
        <begin position="1"/>
        <end position="70"/>
    </location>
</feature>
<keyword evidence="1" id="KW-0229">DNA integration</keyword>
<organism evidence="5 6">
    <name type="scientific">Halomonas gemina</name>
    <dbReference type="NCBI Taxonomy" id="2945105"/>
    <lineage>
        <taxon>Bacteria</taxon>
        <taxon>Pseudomonadati</taxon>
        <taxon>Pseudomonadota</taxon>
        <taxon>Gammaproteobacteria</taxon>
        <taxon>Oceanospirillales</taxon>
        <taxon>Halomonadaceae</taxon>
        <taxon>Halomonas</taxon>
    </lineage>
</organism>
<gene>
    <name evidence="5" type="ORF">M8009_00080</name>
</gene>
<sequence>MWKRYSPRTEKTYCYWIRYFIRFYGVLHPAGMGGAEVRTFLEHLAVERRVAAATQNQALNALVFLYLHVLDQPLGDIGEFSRAMAQG</sequence>
<dbReference type="InterPro" id="IPR044068">
    <property type="entry name" value="CB"/>
</dbReference>
<name>A0ABT0SVP4_9GAMM</name>
<comment type="caution">
    <text evidence="5">The sequence shown here is derived from an EMBL/GenBank/DDBJ whole genome shotgun (WGS) entry which is preliminary data.</text>
</comment>
<dbReference type="EMBL" id="JAMJPK010000001">
    <property type="protein sequence ID" value="MCL7938703.1"/>
    <property type="molecule type" value="Genomic_DNA"/>
</dbReference>
<evidence type="ECO:0000313" key="5">
    <source>
        <dbReference type="EMBL" id="MCL7938703.1"/>
    </source>
</evidence>
<keyword evidence="6" id="KW-1185">Reference proteome</keyword>
<evidence type="ECO:0000259" key="4">
    <source>
        <dbReference type="PROSITE" id="PS51900"/>
    </source>
</evidence>
<dbReference type="Pfam" id="PF13495">
    <property type="entry name" value="Phage_int_SAM_4"/>
    <property type="match status" value="1"/>
</dbReference>
<keyword evidence="2 3" id="KW-0238">DNA-binding</keyword>
<dbReference type="Proteomes" id="UP001165369">
    <property type="component" value="Unassembled WGS sequence"/>
</dbReference>
<protein>
    <submittedName>
        <fullName evidence="5">Phage integrase N-terminal SAM-like domain-containing protein</fullName>
    </submittedName>
</protein>
<dbReference type="InterPro" id="IPR010998">
    <property type="entry name" value="Integrase_recombinase_N"/>
</dbReference>
<evidence type="ECO:0000256" key="3">
    <source>
        <dbReference type="PROSITE-ProRule" id="PRU01248"/>
    </source>
</evidence>
<dbReference type="InterPro" id="IPR004107">
    <property type="entry name" value="Integrase_SAM-like_N"/>
</dbReference>
<dbReference type="PROSITE" id="PS51900">
    <property type="entry name" value="CB"/>
    <property type="match status" value="1"/>
</dbReference>
<evidence type="ECO:0000313" key="6">
    <source>
        <dbReference type="Proteomes" id="UP001165369"/>
    </source>
</evidence>
<evidence type="ECO:0000256" key="2">
    <source>
        <dbReference type="ARBA" id="ARBA00023125"/>
    </source>
</evidence>
<dbReference type="RefSeq" id="WP_250058733.1">
    <property type="nucleotide sequence ID" value="NZ_JAMJPK010000001.1"/>
</dbReference>
<evidence type="ECO:0000256" key="1">
    <source>
        <dbReference type="ARBA" id="ARBA00022908"/>
    </source>
</evidence>
<accession>A0ABT0SVP4</accession>